<keyword evidence="9" id="KW-0539">Nucleus</keyword>
<accession>A0A9P0A4I6</accession>
<dbReference type="GO" id="GO:0000978">
    <property type="term" value="F:RNA polymerase II cis-regulatory region sequence-specific DNA binding"/>
    <property type="evidence" value="ECO:0007669"/>
    <property type="project" value="TreeGrafter"/>
</dbReference>
<dbReference type="Gene3D" id="3.30.160.60">
    <property type="entry name" value="Classic Zinc Finger"/>
    <property type="match status" value="4"/>
</dbReference>
<keyword evidence="15" id="KW-1185">Reference proteome</keyword>
<evidence type="ECO:0000256" key="1">
    <source>
        <dbReference type="ARBA" id="ARBA00004123"/>
    </source>
</evidence>
<dbReference type="Proteomes" id="UP001152759">
    <property type="component" value="Chromosome 10"/>
</dbReference>
<feature type="region of interest" description="Disordered" evidence="12">
    <location>
        <begin position="103"/>
        <end position="133"/>
    </location>
</feature>
<evidence type="ECO:0000313" key="15">
    <source>
        <dbReference type="Proteomes" id="UP001152759"/>
    </source>
</evidence>
<feature type="domain" description="C2H2-type" evidence="13">
    <location>
        <begin position="158"/>
        <end position="180"/>
    </location>
</feature>
<keyword evidence="5" id="KW-0862">Zinc</keyword>
<dbReference type="GO" id="GO:0008270">
    <property type="term" value="F:zinc ion binding"/>
    <property type="evidence" value="ECO:0007669"/>
    <property type="project" value="UniProtKB-KW"/>
</dbReference>
<comment type="subcellular location">
    <subcellularLocation>
        <location evidence="1">Nucleus</location>
    </subcellularLocation>
</comment>
<feature type="domain" description="C2H2-type" evidence="13">
    <location>
        <begin position="184"/>
        <end position="211"/>
    </location>
</feature>
<dbReference type="EMBL" id="OU963871">
    <property type="protein sequence ID" value="CAH0383042.1"/>
    <property type="molecule type" value="Genomic_DNA"/>
</dbReference>
<dbReference type="SUPFAM" id="SSF57667">
    <property type="entry name" value="beta-beta-alpha zinc fingers"/>
    <property type="match status" value="3"/>
</dbReference>
<protein>
    <recommendedName>
        <fullName evidence="13">C2H2-type domain-containing protein</fullName>
    </recommendedName>
</protein>
<evidence type="ECO:0000256" key="7">
    <source>
        <dbReference type="ARBA" id="ARBA00023125"/>
    </source>
</evidence>
<dbReference type="PANTHER" id="PTHR24388">
    <property type="entry name" value="ZINC FINGER PROTEIN"/>
    <property type="match status" value="1"/>
</dbReference>
<organism evidence="14 15">
    <name type="scientific">Bemisia tabaci</name>
    <name type="common">Sweetpotato whitefly</name>
    <name type="synonym">Aleurodes tabaci</name>
    <dbReference type="NCBI Taxonomy" id="7038"/>
    <lineage>
        <taxon>Eukaryota</taxon>
        <taxon>Metazoa</taxon>
        <taxon>Ecdysozoa</taxon>
        <taxon>Arthropoda</taxon>
        <taxon>Hexapoda</taxon>
        <taxon>Insecta</taxon>
        <taxon>Pterygota</taxon>
        <taxon>Neoptera</taxon>
        <taxon>Paraneoptera</taxon>
        <taxon>Hemiptera</taxon>
        <taxon>Sternorrhyncha</taxon>
        <taxon>Aleyrodoidea</taxon>
        <taxon>Aleyrodidae</taxon>
        <taxon>Aleyrodinae</taxon>
        <taxon>Bemisia</taxon>
    </lineage>
</organism>
<dbReference type="PROSITE" id="PS00028">
    <property type="entry name" value="ZINC_FINGER_C2H2_1"/>
    <property type="match status" value="4"/>
</dbReference>
<dbReference type="KEGG" id="btab:109044716"/>
<dbReference type="PANTHER" id="PTHR24388:SF100">
    <property type="entry name" value="ZINC FINGER PROTEIN 423"/>
    <property type="match status" value="1"/>
</dbReference>
<feature type="compositionally biased region" description="Basic and acidic residues" evidence="12">
    <location>
        <begin position="11"/>
        <end position="26"/>
    </location>
</feature>
<evidence type="ECO:0000256" key="5">
    <source>
        <dbReference type="ARBA" id="ARBA00022833"/>
    </source>
</evidence>
<comment type="similarity">
    <text evidence="10">Belongs to the snail C2H2-type zinc-finger protein family.</text>
</comment>
<sequence length="352" mass="38844">MPRAFLINRRKYAEPDRESSPEKCVSEAEPNDQSDVPLRSDDEAWTEDVGTGRTPQTTNPAVDVASRLPPLPPPPIGDLYNLTQLAEISLTYFKQRLDTDLEANRSKGQNNEDDEISEKKESPAQGHVCGKCGKSYSTSSNLIRHRQTHRSPEDKKARKCPHCGKIYVSMPAFSMHVRTHNLGCECHICGKCFSRPWLLQGHIRTHTGEKPFKCSVCAKAFADRSNLRAHVQTHSSSKPFACAGCGKSFALKSYLCKHEESSCSAASQFRRPSDEGSLSSATSDPDTLLDLSDWTASPKRAPAPTHRADPEVLPRYYPVLPQPRPKDSPFAAIRTNVIQISCAASGAPISRS</sequence>
<evidence type="ECO:0000256" key="8">
    <source>
        <dbReference type="ARBA" id="ARBA00023163"/>
    </source>
</evidence>
<dbReference type="FunFam" id="3.30.160.60:FF:000446">
    <property type="entry name" value="Zinc finger protein"/>
    <property type="match status" value="2"/>
</dbReference>
<evidence type="ECO:0000256" key="9">
    <source>
        <dbReference type="ARBA" id="ARBA00023242"/>
    </source>
</evidence>
<keyword evidence="4 11" id="KW-0863">Zinc-finger</keyword>
<dbReference type="AlphaFoldDB" id="A0A9P0A4I6"/>
<feature type="domain" description="C2H2-type" evidence="13">
    <location>
        <begin position="127"/>
        <end position="154"/>
    </location>
</feature>
<dbReference type="SMART" id="SM00355">
    <property type="entry name" value="ZnF_C2H2"/>
    <property type="match status" value="5"/>
</dbReference>
<dbReference type="InterPro" id="IPR050527">
    <property type="entry name" value="Snail/Krueppel_Znf"/>
</dbReference>
<dbReference type="InterPro" id="IPR013087">
    <property type="entry name" value="Znf_C2H2_type"/>
</dbReference>
<keyword evidence="6" id="KW-0805">Transcription regulation</keyword>
<feature type="compositionally biased region" description="Low complexity" evidence="12">
    <location>
        <begin position="277"/>
        <end position="293"/>
    </location>
</feature>
<evidence type="ECO:0000256" key="6">
    <source>
        <dbReference type="ARBA" id="ARBA00023015"/>
    </source>
</evidence>
<keyword evidence="3" id="KW-0677">Repeat</keyword>
<name>A0A9P0A4I6_BEMTA</name>
<keyword evidence="2" id="KW-0479">Metal-binding</keyword>
<dbReference type="GO" id="GO:0005634">
    <property type="term" value="C:nucleus"/>
    <property type="evidence" value="ECO:0007669"/>
    <property type="project" value="UniProtKB-SubCell"/>
</dbReference>
<keyword evidence="7" id="KW-0238">DNA-binding</keyword>
<evidence type="ECO:0000256" key="4">
    <source>
        <dbReference type="ARBA" id="ARBA00022771"/>
    </source>
</evidence>
<evidence type="ECO:0000313" key="14">
    <source>
        <dbReference type="EMBL" id="CAH0383042.1"/>
    </source>
</evidence>
<keyword evidence="8" id="KW-0804">Transcription</keyword>
<evidence type="ECO:0000256" key="10">
    <source>
        <dbReference type="ARBA" id="ARBA00037948"/>
    </source>
</evidence>
<evidence type="ECO:0000256" key="3">
    <source>
        <dbReference type="ARBA" id="ARBA00022737"/>
    </source>
</evidence>
<dbReference type="InterPro" id="IPR036236">
    <property type="entry name" value="Znf_C2H2_sf"/>
</dbReference>
<feature type="domain" description="C2H2-type" evidence="13">
    <location>
        <begin position="240"/>
        <end position="272"/>
    </location>
</feature>
<dbReference type="FunFam" id="3.30.160.60:FF:001289">
    <property type="entry name" value="Zinc finger protein 574"/>
    <property type="match status" value="1"/>
</dbReference>
<evidence type="ECO:0000256" key="11">
    <source>
        <dbReference type="PROSITE-ProRule" id="PRU00042"/>
    </source>
</evidence>
<dbReference type="FunFam" id="3.30.160.60:FF:000043">
    <property type="entry name" value="Scratch family zinc finger 2"/>
    <property type="match status" value="1"/>
</dbReference>
<feature type="region of interest" description="Disordered" evidence="12">
    <location>
        <begin position="1"/>
        <end position="68"/>
    </location>
</feature>
<feature type="domain" description="C2H2-type" evidence="13">
    <location>
        <begin position="212"/>
        <end position="239"/>
    </location>
</feature>
<reference evidence="14" key="1">
    <citation type="submission" date="2021-12" db="EMBL/GenBank/DDBJ databases">
        <authorList>
            <person name="King R."/>
        </authorList>
    </citation>
    <scope>NUCLEOTIDE SEQUENCE</scope>
</reference>
<proteinExistence type="inferred from homology"/>
<feature type="region of interest" description="Disordered" evidence="12">
    <location>
        <begin position="269"/>
        <end position="312"/>
    </location>
</feature>
<evidence type="ECO:0000256" key="12">
    <source>
        <dbReference type="SAM" id="MobiDB-lite"/>
    </source>
</evidence>
<dbReference type="PROSITE" id="PS50157">
    <property type="entry name" value="ZINC_FINGER_C2H2_2"/>
    <property type="match status" value="5"/>
</dbReference>
<gene>
    <name evidence="14" type="ORF">BEMITA_LOCUS2523</name>
</gene>
<evidence type="ECO:0000256" key="2">
    <source>
        <dbReference type="ARBA" id="ARBA00022723"/>
    </source>
</evidence>
<dbReference type="Pfam" id="PF00096">
    <property type="entry name" value="zf-C2H2"/>
    <property type="match status" value="5"/>
</dbReference>
<evidence type="ECO:0000259" key="13">
    <source>
        <dbReference type="PROSITE" id="PS50157"/>
    </source>
</evidence>
<dbReference type="GO" id="GO:0000981">
    <property type="term" value="F:DNA-binding transcription factor activity, RNA polymerase II-specific"/>
    <property type="evidence" value="ECO:0007669"/>
    <property type="project" value="TreeGrafter"/>
</dbReference>